<dbReference type="GO" id="GO:0036503">
    <property type="term" value="P:ERAD pathway"/>
    <property type="evidence" value="ECO:0007669"/>
    <property type="project" value="UniProtKB-ARBA"/>
</dbReference>
<evidence type="ECO:0000256" key="9">
    <source>
        <dbReference type="ARBA" id="ARBA00047669"/>
    </source>
</evidence>
<keyword evidence="5 11" id="KW-0378">Hydrolase</keyword>
<dbReference type="GO" id="GO:0005975">
    <property type="term" value="P:carbohydrate metabolic process"/>
    <property type="evidence" value="ECO:0007669"/>
    <property type="project" value="InterPro"/>
</dbReference>
<comment type="pathway">
    <text evidence="2">Protein modification; protein glycosylation.</text>
</comment>
<evidence type="ECO:0000313" key="13">
    <source>
        <dbReference type="Proteomes" id="UP000724874"/>
    </source>
</evidence>
<evidence type="ECO:0000256" key="8">
    <source>
        <dbReference type="ARBA" id="ARBA00023295"/>
    </source>
</evidence>
<keyword evidence="4" id="KW-0732">Signal</keyword>
<feature type="non-terminal residue" evidence="12">
    <location>
        <position position="127"/>
    </location>
</feature>
<dbReference type="AlphaFoldDB" id="A0A9P5NFD3"/>
<dbReference type="PRINTS" id="PR00747">
    <property type="entry name" value="GLYHDRLASE47"/>
</dbReference>
<dbReference type="EC" id="3.2.1.-" evidence="11"/>
<dbReference type="InterPro" id="IPR050749">
    <property type="entry name" value="Glycosyl_Hydrolase_47"/>
</dbReference>
<evidence type="ECO:0000313" key="12">
    <source>
        <dbReference type="EMBL" id="KAF8887441.1"/>
    </source>
</evidence>
<dbReference type="SUPFAM" id="SSF48225">
    <property type="entry name" value="Seven-hairpin glycosidases"/>
    <property type="match status" value="1"/>
</dbReference>
<evidence type="ECO:0000256" key="5">
    <source>
        <dbReference type="ARBA" id="ARBA00022801"/>
    </source>
</evidence>
<evidence type="ECO:0000256" key="10">
    <source>
        <dbReference type="ARBA" id="ARBA00048605"/>
    </source>
</evidence>
<evidence type="ECO:0000256" key="2">
    <source>
        <dbReference type="ARBA" id="ARBA00004922"/>
    </source>
</evidence>
<evidence type="ECO:0000256" key="7">
    <source>
        <dbReference type="ARBA" id="ARBA00023180"/>
    </source>
</evidence>
<protein>
    <recommendedName>
        <fullName evidence="11">alpha-1,2-Mannosidase</fullName>
        <ecNumber evidence="11">3.2.1.-</ecNumber>
    </recommendedName>
</protein>
<dbReference type="GO" id="GO:0004571">
    <property type="term" value="F:mannosyl-oligosaccharide 1,2-alpha-mannosidase activity"/>
    <property type="evidence" value="ECO:0007669"/>
    <property type="project" value="UniProtKB-EC"/>
</dbReference>
<evidence type="ECO:0000256" key="4">
    <source>
        <dbReference type="ARBA" id="ARBA00022729"/>
    </source>
</evidence>
<dbReference type="GO" id="GO:0016020">
    <property type="term" value="C:membrane"/>
    <property type="evidence" value="ECO:0007669"/>
    <property type="project" value="InterPro"/>
</dbReference>
<keyword evidence="7" id="KW-0325">Glycoprotein</keyword>
<dbReference type="InterPro" id="IPR012341">
    <property type="entry name" value="6hp_glycosidase-like_sf"/>
</dbReference>
<dbReference type="InterPro" id="IPR036026">
    <property type="entry name" value="Seven-hairpin_glycosidases"/>
</dbReference>
<keyword evidence="8 11" id="KW-0326">Glycosidase</keyword>
<evidence type="ECO:0000256" key="3">
    <source>
        <dbReference type="ARBA" id="ARBA00007658"/>
    </source>
</evidence>
<evidence type="ECO:0000256" key="1">
    <source>
        <dbReference type="ARBA" id="ARBA00001913"/>
    </source>
</evidence>
<comment type="similarity">
    <text evidence="3 11">Belongs to the glycosyl hydrolase 47 family.</text>
</comment>
<dbReference type="PANTHER" id="PTHR11742">
    <property type="entry name" value="MANNOSYL-OLIGOSACCHARIDE ALPHA-1,2-MANNOSIDASE-RELATED"/>
    <property type="match status" value="1"/>
</dbReference>
<organism evidence="12 13">
    <name type="scientific">Gymnopilus junonius</name>
    <name type="common">Spectacular rustgill mushroom</name>
    <name type="synonym">Gymnopilus spectabilis subsp. junonius</name>
    <dbReference type="NCBI Taxonomy" id="109634"/>
    <lineage>
        <taxon>Eukaryota</taxon>
        <taxon>Fungi</taxon>
        <taxon>Dikarya</taxon>
        <taxon>Basidiomycota</taxon>
        <taxon>Agaricomycotina</taxon>
        <taxon>Agaricomycetes</taxon>
        <taxon>Agaricomycetidae</taxon>
        <taxon>Agaricales</taxon>
        <taxon>Agaricineae</taxon>
        <taxon>Hymenogastraceae</taxon>
        <taxon>Gymnopilus</taxon>
    </lineage>
</organism>
<evidence type="ECO:0000256" key="11">
    <source>
        <dbReference type="RuleBase" id="RU361193"/>
    </source>
</evidence>
<comment type="caution">
    <text evidence="12">The sequence shown here is derived from an EMBL/GenBank/DDBJ whole genome shotgun (WGS) entry which is preliminary data.</text>
</comment>
<dbReference type="Proteomes" id="UP000724874">
    <property type="component" value="Unassembled WGS sequence"/>
</dbReference>
<sequence length="127" mass="13940">TGIGPETFAFISSDSNFTGSSISAEQLAFYSEHGYCITGSDCIDRPEVLESNFHAYHATGDQKHLDHAASAINSFNKFLKTSTGFVGINGINDPNMSKIDDTLSFWFAEVLKYLYLTFNGPNHTSLD</sequence>
<dbReference type="Pfam" id="PF01532">
    <property type="entry name" value="Glyco_hydro_47"/>
    <property type="match status" value="1"/>
</dbReference>
<dbReference type="GO" id="GO:0005783">
    <property type="term" value="C:endoplasmic reticulum"/>
    <property type="evidence" value="ECO:0007669"/>
    <property type="project" value="TreeGrafter"/>
</dbReference>
<dbReference type="Gene3D" id="1.50.10.10">
    <property type="match status" value="1"/>
</dbReference>
<dbReference type="PANTHER" id="PTHR11742:SF101">
    <property type="entry name" value="MANNOSYL-OLIGOSACCHARIDE ALPHA-1,2-MANNOSIDASE 1B"/>
    <property type="match status" value="1"/>
</dbReference>
<name>A0A9P5NFD3_GYMJU</name>
<feature type="non-terminal residue" evidence="12">
    <location>
        <position position="1"/>
    </location>
</feature>
<gene>
    <name evidence="12" type="ORF">CPB84DRAFT_1653364</name>
</gene>
<keyword evidence="13" id="KW-1185">Reference proteome</keyword>
<keyword evidence="6" id="KW-1015">Disulfide bond</keyword>
<comment type="cofactor">
    <cofactor evidence="1">
        <name>Ca(2+)</name>
        <dbReference type="ChEBI" id="CHEBI:29108"/>
    </cofactor>
</comment>
<dbReference type="EMBL" id="JADNYJ010000090">
    <property type="protein sequence ID" value="KAF8887441.1"/>
    <property type="molecule type" value="Genomic_DNA"/>
</dbReference>
<accession>A0A9P5NFD3</accession>
<comment type="catalytic activity">
    <reaction evidence="10">
        <text>N(4)-(alpha-D-Man-(1-&gt;2)-alpha-D-Man-(1-&gt;2)-alpha-D-Man-(1-&gt;3)-[alpha-D-Man-(1-&gt;2)-alpha-D-Man-(1-&gt;3)-[alpha-D-Man-(1-&gt;2)-alpha-D-Man-(1-&gt;6)]-alpha-D-Man-(1-&gt;6)]-beta-D-Man-(1-&gt;4)-beta-D-GlcNAc-(1-&gt;4)-beta-D-GlcNAc)-L-asparaginyl-[protein] (N-glucan mannose isomer 9A1,2,3B1,2,3) + 4 H2O = N(4)-(alpha-D-Man-(1-&gt;3)-[alpha-D-Man-(1-&gt;3)-[alpha-D-Man-(1-&gt;6)]-alpha-D-Man-(1-&gt;6)]-beta-D-Man-(1-&gt;4)-beta-D-GlcNAc-(1-&gt;4)-beta-D-GlcNAc)-L-asparaginyl-[protein] (N-glucan mannose isomer 5A1,2) + 4 beta-D-mannose</text>
        <dbReference type="Rhea" id="RHEA:56008"/>
        <dbReference type="Rhea" id="RHEA-COMP:14356"/>
        <dbReference type="Rhea" id="RHEA-COMP:14367"/>
        <dbReference type="ChEBI" id="CHEBI:15377"/>
        <dbReference type="ChEBI" id="CHEBI:28563"/>
        <dbReference type="ChEBI" id="CHEBI:59087"/>
        <dbReference type="ChEBI" id="CHEBI:139493"/>
        <dbReference type="EC" id="3.2.1.113"/>
    </reaction>
</comment>
<comment type="catalytic activity">
    <reaction evidence="9">
        <text>N(4)-(alpha-D-Man-(1-&gt;2)-alpha-D-Man-(1-&gt;2)-alpha-D-Man-(1-&gt;3)-[alpha-D-Man-(1-&gt;3)-[alpha-D-Man-(1-&gt;2)-alpha-D-Man-(1-&gt;6)]-alpha-D-Man-(1-&gt;6)]-beta-D-Man-(1-&gt;4)-beta-D-GlcNAc-(1-&gt;4)-beta-D-GlcNAc)-L-asparaginyl-[protein] (N-glucan mannose isomer 8A1,2,3B1,3) + 3 H2O = N(4)-(alpha-D-Man-(1-&gt;3)-[alpha-D-Man-(1-&gt;3)-[alpha-D-Man-(1-&gt;6)]-alpha-D-Man-(1-&gt;6)]-beta-D-Man-(1-&gt;4)-beta-D-GlcNAc-(1-&gt;4)-beta-D-GlcNAc)-L-asparaginyl-[protein] (N-glucan mannose isomer 5A1,2) + 3 beta-D-mannose</text>
        <dbReference type="Rhea" id="RHEA:56028"/>
        <dbReference type="Rhea" id="RHEA-COMP:14358"/>
        <dbReference type="Rhea" id="RHEA-COMP:14367"/>
        <dbReference type="ChEBI" id="CHEBI:15377"/>
        <dbReference type="ChEBI" id="CHEBI:28563"/>
        <dbReference type="ChEBI" id="CHEBI:59087"/>
        <dbReference type="ChEBI" id="CHEBI:60628"/>
        <dbReference type="EC" id="3.2.1.113"/>
    </reaction>
</comment>
<reference evidence="12" key="1">
    <citation type="submission" date="2020-11" db="EMBL/GenBank/DDBJ databases">
        <authorList>
            <consortium name="DOE Joint Genome Institute"/>
            <person name="Ahrendt S."/>
            <person name="Riley R."/>
            <person name="Andreopoulos W."/>
            <person name="LaButti K."/>
            <person name="Pangilinan J."/>
            <person name="Ruiz-duenas F.J."/>
            <person name="Barrasa J.M."/>
            <person name="Sanchez-Garcia M."/>
            <person name="Camarero S."/>
            <person name="Miyauchi S."/>
            <person name="Serrano A."/>
            <person name="Linde D."/>
            <person name="Babiker R."/>
            <person name="Drula E."/>
            <person name="Ayuso-Fernandez I."/>
            <person name="Pacheco R."/>
            <person name="Padilla G."/>
            <person name="Ferreira P."/>
            <person name="Barriuso J."/>
            <person name="Kellner H."/>
            <person name="Castanera R."/>
            <person name="Alfaro M."/>
            <person name="Ramirez L."/>
            <person name="Pisabarro A.G."/>
            <person name="Kuo A."/>
            <person name="Tritt A."/>
            <person name="Lipzen A."/>
            <person name="He G."/>
            <person name="Yan M."/>
            <person name="Ng V."/>
            <person name="Cullen D."/>
            <person name="Martin F."/>
            <person name="Rosso M.-N."/>
            <person name="Henrissat B."/>
            <person name="Hibbett D."/>
            <person name="Martinez A.T."/>
            <person name="Grigoriev I.V."/>
        </authorList>
    </citation>
    <scope>NUCLEOTIDE SEQUENCE</scope>
    <source>
        <strain evidence="12">AH 44721</strain>
    </source>
</reference>
<dbReference type="GO" id="GO:0005509">
    <property type="term" value="F:calcium ion binding"/>
    <property type="evidence" value="ECO:0007669"/>
    <property type="project" value="InterPro"/>
</dbReference>
<dbReference type="InterPro" id="IPR001382">
    <property type="entry name" value="Glyco_hydro_47"/>
</dbReference>
<evidence type="ECO:0000256" key="6">
    <source>
        <dbReference type="ARBA" id="ARBA00023157"/>
    </source>
</evidence>
<dbReference type="OrthoDB" id="8118055at2759"/>
<proteinExistence type="inferred from homology"/>